<dbReference type="InterPro" id="IPR001604">
    <property type="entry name" value="Endo_G_ENPP1-like_dom"/>
</dbReference>
<organism evidence="5 6">
    <name type="scientific">Cecembia lonarensis (strain CCUG 58316 / KCTC 22772 / LW9)</name>
    <dbReference type="NCBI Taxonomy" id="1225176"/>
    <lineage>
        <taxon>Bacteria</taxon>
        <taxon>Pseudomonadati</taxon>
        <taxon>Bacteroidota</taxon>
        <taxon>Cytophagia</taxon>
        <taxon>Cytophagales</taxon>
        <taxon>Cyclobacteriaceae</taxon>
        <taxon>Cecembia</taxon>
    </lineage>
</organism>
<dbReference type="GO" id="GO:0003676">
    <property type="term" value="F:nucleic acid binding"/>
    <property type="evidence" value="ECO:0007669"/>
    <property type="project" value="InterPro"/>
</dbReference>
<feature type="active site" description="Proton acceptor" evidence="1">
    <location>
        <position position="123"/>
    </location>
</feature>
<dbReference type="InterPro" id="IPR040255">
    <property type="entry name" value="Non-specific_endonuclease"/>
</dbReference>
<dbReference type="GO" id="GO:0016787">
    <property type="term" value="F:hydrolase activity"/>
    <property type="evidence" value="ECO:0007669"/>
    <property type="project" value="UniProtKB-KW"/>
</dbReference>
<dbReference type="RefSeq" id="WP_009186752.1">
    <property type="nucleotide sequence ID" value="NZ_AMGM01000103.1"/>
</dbReference>
<dbReference type="SMART" id="SM00892">
    <property type="entry name" value="Endonuclease_NS"/>
    <property type="match status" value="1"/>
</dbReference>
<protein>
    <submittedName>
        <fullName evidence="5">Nuclease</fullName>
        <ecNumber evidence="5">3.1.30.-</ecNumber>
    </submittedName>
</protein>
<dbReference type="InterPro" id="IPR044925">
    <property type="entry name" value="His-Me_finger_sf"/>
</dbReference>
<evidence type="ECO:0000256" key="1">
    <source>
        <dbReference type="PIRSR" id="PIRSR640255-1"/>
    </source>
</evidence>
<dbReference type="InterPro" id="IPR020821">
    <property type="entry name" value="ENPP1-3/EXOG-like_nuc-like"/>
</dbReference>
<evidence type="ECO:0000256" key="2">
    <source>
        <dbReference type="PIRSR" id="PIRSR640255-2"/>
    </source>
</evidence>
<dbReference type="GO" id="GO:0046872">
    <property type="term" value="F:metal ion binding"/>
    <property type="evidence" value="ECO:0007669"/>
    <property type="project" value="UniProtKB-KW"/>
</dbReference>
<evidence type="ECO:0000259" key="4">
    <source>
        <dbReference type="SMART" id="SM00892"/>
    </source>
</evidence>
<name>K1LBA7_CECL9</name>
<accession>K1LBA7</accession>
<dbReference type="Gene3D" id="3.40.570.10">
    <property type="entry name" value="Extracellular Endonuclease, subunit A"/>
    <property type="match status" value="1"/>
</dbReference>
<dbReference type="PANTHER" id="PTHR13966:SF5">
    <property type="entry name" value="ENDONUCLEASE G, MITOCHONDRIAL"/>
    <property type="match status" value="1"/>
</dbReference>
<dbReference type="PANTHER" id="PTHR13966">
    <property type="entry name" value="ENDONUCLEASE RELATED"/>
    <property type="match status" value="1"/>
</dbReference>
<gene>
    <name evidence="5" type="primary">nucA</name>
    <name evidence="5" type="ORF">B879_03739</name>
</gene>
<feature type="domain" description="DNA/RNA non-specific endonuclease/pyrophosphatase/phosphodiesterase" evidence="4">
    <location>
        <begin position="61"/>
        <end position="274"/>
    </location>
</feature>
<keyword evidence="6" id="KW-1185">Reference proteome</keyword>
<keyword evidence="5" id="KW-0378">Hydrolase</keyword>
<sequence length="288" mass="33235">MRWIVIIVLIFKSFVCFGQDSQLDFSRINPSSQSLEHLLSLFTIHGVPKNQNALDTLSILINHGYCVGFSTQYNQPLWVAYQVSKSRRDVDYERYPFFVDDVRLKPENRIGTQTFGNGFDLGHMAPNAAINKQYSKLSQMETFLMSNICPQSANLNRGVWARLESEILNKYPNAGNRNSKKDHVWVVVGPVFSENPEYIRRSNGVSVAIPEAFFCILVRPKRYPYDSPGNSDYLAFIFPQDVESNQRLDTKFITSINEIERLTQLNFFPDLSRLMEDRIENAITLELW</sequence>
<comment type="caution">
    <text evidence="5">The sequence shown here is derived from an EMBL/GenBank/DDBJ whole genome shotgun (WGS) entry which is preliminary data.</text>
</comment>
<evidence type="ECO:0000313" key="5">
    <source>
        <dbReference type="EMBL" id="EKB47658.1"/>
    </source>
</evidence>
<dbReference type="InterPro" id="IPR044929">
    <property type="entry name" value="DNA/RNA_non-sp_Endonuclease_sf"/>
</dbReference>
<feature type="binding site" evidence="2">
    <location>
        <position position="156"/>
    </location>
    <ligand>
        <name>Mg(2+)</name>
        <dbReference type="ChEBI" id="CHEBI:18420"/>
        <note>catalytic</note>
    </ligand>
</feature>
<dbReference type="AlphaFoldDB" id="K1LBA7"/>
<keyword evidence="2" id="KW-0479">Metal-binding</keyword>
<dbReference type="OrthoDB" id="9811262at2"/>
<dbReference type="EMBL" id="AMGM01000103">
    <property type="protein sequence ID" value="EKB47658.1"/>
    <property type="molecule type" value="Genomic_DNA"/>
</dbReference>
<proteinExistence type="predicted"/>
<dbReference type="SUPFAM" id="SSF54060">
    <property type="entry name" value="His-Me finger endonucleases"/>
    <property type="match status" value="1"/>
</dbReference>
<dbReference type="Pfam" id="PF01223">
    <property type="entry name" value="Endonuclease_NS"/>
    <property type="match status" value="1"/>
</dbReference>
<dbReference type="Proteomes" id="UP000004478">
    <property type="component" value="Unassembled WGS sequence"/>
</dbReference>
<dbReference type="EC" id="3.1.30.-" evidence="5"/>
<dbReference type="SMART" id="SM00477">
    <property type="entry name" value="NUC"/>
    <property type="match status" value="1"/>
</dbReference>
<reference evidence="5 6" key="1">
    <citation type="journal article" date="2012" name="J. Bacteriol.">
        <title>Draft Genome Sequence of Cecembia lonarensis Strain LW9T, Isolated from Lonar Lake, a Haloalkaline Lake in India.</title>
        <authorList>
            <person name="Shivaji S."/>
            <person name="Ara S."/>
            <person name="Singh A."/>
            <person name="Pinnaka A.K."/>
        </authorList>
    </citation>
    <scope>NUCLEOTIDE SEQUENCE [LARGE SCALE GENOMIC DNA]</scope>
    <source>
        <strain evidence="5 6">LW9</strain>
    </source>
</reference>
<evidence type="ECO:0000313" key="6">
    <source>
        <dbReference type="Proteomes" id="UP000004478"/>
    </source>
</evidence>
<evidence type="ECO:0000259" key="3">
    <source>
        <dbReference type="SMART" id="SM00477"/>
    </source>
</evidence>
<dbReference type="GO" id="GO:0004519">
    <property type="term" value="F:endonuclease activity"/>
    <property type="evidence" value="ECO:0007669"/>
    <property type="project" value="TreeGrafter"/>
</dbReference>
<feature type="domain" description="ENPP1-3/EXOG-like endonuclease/phosphodiesterase" evidence="3">
    <location>
        <begin position="62"/>
        <end position="274"/>
    </location>
</feature>